<proteinExistence type="predicted"/>
<evidence type="ECO:0000313" key="1">
    <source>
        <dbReference type="EMBL" id="AGB43269.1"/>
    </source>
</evidence>
<dbReference type="RefSeq" id="WP_015314741.1">
    <property type="nucleotide sequence ID" value="NC_019973.1"/>
</dbReference>
<protein>
    <submittedName>
        <fullName evidence="1">DGQHR domain-containing protein</fullName>
    </submittedName>
</protein>
<sequence length="565" mass="64575">MKGKAKRKKKTPEEKLKSDHRKMVRSVFSQCGFLRAGDLSDKEFIYDGQPTDFDDVYVYENILVCLEYTTTTSSKVSDHLKPKKIVYDKIARSDEDFAVFYCDLSPTLKGLLLDKYNPSEIKVAIVYCSYFDVSPQLKHNVPNPVYLGYPELRYFKNLADCIRKSAVFELLEFLRLAEGDVGQDGKIETARKTESYPGSLLPESSSNFNKGYKVVSFYAAPKMLLKCAYVLRNDGWRSSYNLYQRMISKTKIDSTRRYLKQYKRVFVNNIIATLPADCHIIDANGVPVDHSKLNNTKAVEIQLPWRMNSIGIIDGQHRTYAYHEAVNDDQEIGKLRTKQNLLVTGIIYPKHIPIEEMEKFEARLFLEINSTQTSARSNLRQAIAAILDPFSVESIATRVLESLDRSTGPLGSQIERYFFDKNKLKSTSIVSYALKPLVKTTGIDSLFFLWEDADKGNMVLTSNYTMLDRYVAFCTSQINMILSAAKSRVDAQKWTTDKSVDGHMLNTTTINSLLICLRLLIGQGKASGFDYYRQQMAGLDAFQFKQYHSSQYKQLANKLFETYFG</sequence>
<dbReference type="HOGENOM" id="CLU_459060_0_0_5"/>
<accession>L0KFV6</accession>
<organism evidence="1 2">
    <name type="scientific">Mesorhizobium australicum (strain HAMBI 3006 / LMG 24608 / WSM2073)</name>
    <dbReference type="NCBI Taxonomy" id="754035"/>
    <lineage>
        <taxon>Bacteria</taxon>
        <taxon>Pseudomonadati</taxon>
        <taxon>Pseudomonadota</taxon>
        <taxon>Alphaproteobacteria</taxon>
        <taxon>Hyphomicrobiales</taxon>
        <taxon>Phyllobacteriaceae</taxon>
        <taxon>Mesorhizobium</taxon>
    </lineage>
</organism>
<dbReference type="EMBL" id="CP003358">
    <property type="protein sequence ID" value="AGB43269.1"/>
    <property type="molecule type" value="Genomic_DNA"/>
</dbReference>
<name>L0KFV6_MESAW</name>
<dbReference type="InterPro" id="IPR017601">
    <property type="entry name" value="DGQHR-contain_dom"/>
</dbReference>
<dbReference type="NCBIfam" id="TIGR03187">
    <property type="entry name" value="DGQHR"/>
    <property type="match status" value="1"/>
</dbReference>
<evidence type="ECO:0000313" key="2">
    <source>
        <dbReference type="Proteomes" id="UP000010998"/>
    </source>
</evidence>
<dbReference type="OrthoDB" id="9789139at2"/>
<reference evidence="2" key="1">
    <citation type="submission" date="2012-02" db="EMBL/GenBank/DDBJ databases">
        <title>Complete sequence of Mesorhizobium australicum WSM2073.</title>
        <authorList>
            <person name="Lucas S."/>
            <person name="Han J."/>
            <person name="Lapidus A."/>
            <person name="Cheng J.-F."/>
            <person name="Goodwin L."/>
            <person name="Pitluck S."/>
            <person name="Peters L."/>
            <person name="Gu W."/>
            <person name="Detter J.C."/>
            <person name="Han C."/>
            <person name="Tapia R."/>
            <person name="Land M."/>
            <person name="Hauser L."/>
            <person name="Kyrpides N."/>
            <person name="Ivanova N."/>
            <person name="Pagani I."/>
            <person name="Reeve W.G."/>
            <person name="Howieson J.G."/>
            <person name="Tiwari R.P."/>
            <person name="O'Hara G.W."/>
            <person name="Atkins C.A."/>
            <person name="Ronson C.W."/>
            <person name="Nandasena K.G."/>
            <person name="Woyke T."/>
        </authorList>
    </citation>
    <scope>NUCLEOTIDE SEQUENCE [LARGE SCALE GENOMIC DNA]</scope>
    <source>
        <strain evidence="2">LMG 24608 / HAMBI 3006 / WSM2073</strain>
    </source>
</reference>
<dbReference type="GeneID" id="90988309"/>
<dbReference type="KEGG" id="mam:Mesau_00785"/>
<dbReference type="AlphaFoldDB" id="L0KFV6"/>
<keyword evidence="2" id="KW-1185">Reference proteome</keyword>
<gene>
    <name evidence="1" type="ordered locus">Mesau_00785</name>
</gene>
<dbReference type="Proteomes" id="UP000010998">
    <property type="component" value="Chromosome"/>
</dbReference>